<evidence type="ECO:0000259" key="6">
    <source>
        <dbReference type="Pfam" id="PF00725"/>
    </source>
</evidence>
<dbReference type="SUPFAM" id="SSF48179">
    <property type="entry name" value="6-phosphogluconate dehydrogenase C-terminal domain-like"/>
    <property type="match status" value="2"/>
</dbReference>
<dbReference type="PANTHER" id="PTHR43612">
    <property type="entry name" value="TRIFUNCTIONAL ENZYME SUBUNIT ALPHA"/>
    <property type="match status" value="1"/>
</dbReference>
<evidence type="ECO:0000256" key="3">
    <source>
        <dbReference type="ARBA" id="ARBA00023027"/>
    </source>
</evidence>
<dbReference type="AlphaFoldDB" id="A0A4D9D6F1"/>
<evidence type="ECO:0000256" key="4">
    <source>
        <dbReference type="ARBA" id="ARBA00023239"/>
    </source>
</evidence>
<name>A0A4D9D6F1_9STRA</name>
<dbReference type="Gene3D" id="1.10.1040.50">
    <property type="match status" value="1"/>
</dbReference>
<accession>A0A4D9D6F1</accession>
<dbReference type="EMBL" id="SDOX01000020">
    <property type="protein sequence ID" value="TFJ84159.1"/>
    <property type="molecule type" value="Genomic_DNA"/>
</dbReference>
<keyword evidence="4" id="KW-0456">Lyase</keyword>
<dbReference type="Gene3D" id="3.90.226.10">
    <property type="entry name" value="2-enoyl-CoA Hydratase, Chain A, domain 1"/>
    <property type="match status" value="1"/>
</dbReference>
<organism evidence="8 9">
    <name type="scientific">Nannochloropsis salina CCMP1776</name>
    <dbReference type="NCBI Taxonomy" id="1027361"/>
    <lineage>
        <taxon>Eukaryota</taxon>
        <taxon>Sar</taxon>
        <taxon>Stramenopiles</taxon>
        <taxon>Ochrophyta</taxon>
        <taxon>Eustigmatophyceae</taxon>
        <taxon>Eustigmatales</taxon>
        <taxon>Monodopsidaceae</taxon>
        <taxon>Microchloropsis</taxon>
        <taxon>Microchloropsis salina</taxon>
    </lineage>
</organism>
<dbReference type="InterPro" id="IPR006108">
    <property type="entry name" value="3HC_DH_C"/>
</dbReference>
<dbReference type="SUPFAM" id="SSF52096">
    <property type="entry name" value="ClpP/crotonase"/>
    <property type="match status" value="1"/>
</dbReference>
<evidence type="ECO:0000256" key="1">
    <source>
        <dbReference type="ARBA" id="ARBA00005005"/>
    </source>
</evidence>
<dbReference type="OrthoDB" id="10004768at2759"/>
<dbReference type="PANTHER" id="PTHR43612:SF3">
    <property type="entry name" value="TRIFUNCTIONAL ENZYME SUBUNIT ALPHA, MITOCHONDRIAL"/>
    <property type="match status" value="1"/>
</dbReference>
<comment type="pathway">
    <text evidence="1">Lipid metabolism; fatty acid beta-oxidation.</text>
</comment>
<dbReference type="GO" id="GO:0006635">
    <property type="term" value="P:fatty acid beta-oxidation"/>
    <property type="evidence" value="ECO:0007669"/>
    <property type="project" value="TreeGrafter"/>
</dbReference>
<evidence type="ECO:0000259" key="7">
    <source>
        <dbReference type="Pfam" id="PF02737"/>
    </source>
</evidence>
<dbReference type="GO" id="GO:0016507">
    <property type="term" value="C:mitochondrial fatty acid beta-oxidation multienzyme complex"/>
    <property type="evidence" value="ECO:0007669"/>
    <property type="project" value="TreeGrafter"/>
</dbReference>
<gene>
    <name evidence="8" type="ORF">NSK_004631</name>
</gene>
<dbReference type="Pfam" id="PF00725">
    <property type="entry name" value="3HCDH"/>
    <property type="match status" value="2"/>
</dbReference>
<dbReference type="InterPro" id="IPR036291">
    <property type="entry name" value="NAD(P)-bd_dom_sf"/>
</dbReference>
<evidence type="ECO:0000256" key="2">
    <source>
        <dbReference type="ARBA" id="ARBA00023002"/>
    </source>
</evidence>
<dbReference type="FunFam" id="3.40.50.720:FF:000009">
    <property type="entry name" value="Fatty oxidation complex, alpha subunit"/>
    <property type="match status" value="1"/>
</dbReference>
<dbReference type="GO" id="GO:0004300">
    <property type="term" value="F:enoyl-CoA hydratase activity"/>
    <property type="evidence" value="ECO:0007669"/>
    <property type="project" value="TreeGrafter"/>
</dbReference>
<evidence type="ECO:0008006" key="10">
    <source>
        <dbReference type="Google" id="ProtNLM"/>
    </source>
</evidence>
<keyword evidence="5" id="KW-0511">Multifunctional enzyme</keyword>
<dbReference type="InterPro" id="IPR006176">
    <property type="entry name" value="3-OHacyl-CoA_DH_NAD-bd"/>
</dbReference>
<dbReference type="InterPro" id="IPR029045">
    <property type="entry name" value="ClpP/crotonase-like_dom_sf"/>
</dbReference>
<feature type="domain" description="3-hydroxyacyl-CoA dehydrogenase C-terminal" evidence="6">
    <location>
        <begin position="320"/>
        <end position="416"/>
    </location>
</feature>
<sequence length="541" mass="57617">MGLADVVVDPAALETVAVETARALAEGSLKGKRKGKGLLQKVLEDTSMGRSIVYGQTEKMVAKNTGGHYPAPTAILDTIKYGFTHSKPQALEYEATRFAELAATSVSAALRGIFTGTTALKQSKYGKPANPVETVAVVGAGLMGAGIAQVTAEKGYRVLLKDKDLAGVSRGEKYISDNLKGKMKKKRMTKYAYDTTTSRVVGLTDESANWGKQFGKADMVIEAVFEDLSLKHKVIQQLEEHLPPHAVFASNTSAIPIARIAEASRRPENVIGMHYFSPVPQMPLLEIIPHKGTSNAAAAAAFEVGKKQGKTVIFVKDVPGFYVNRCLGPYLVETGALMEAGVPLEQLDKAIKAYGFPVGPITLADEVGVDVAAHVQAFLSKADLGVRMGGSDGPILDALLKAKLLGRKAGKGFYTYPAGGKKEKGPKTLNPEATSLVQKYVKGESKLTDEEVQNRLVSRFVNEAVFALQDGVIASPVEGDIGAVFGIGFPPFLGGPFRLIDAMGAGKYCSMLEGFAGKYGEQFAPAPLLVEHAKSGKKFHQ</sequence>
<keyword evidence="3" id="KW-0520">NAD</keyword>
<dbReference type="SUPFAM" id="SSF51735">
    <property type="entry name" value="NAD(P)-binding Rossmann-fold domains"/>
    <property type="match status" value="1"/>
</dbReference>
<reference evidence="8 9" key="1">
    <citation type="submission" date="2019-01" db="EMBL/GenBank/DDBJ databases">
        <title>Nuclear Genome Assembly of the Microalgal Biofuel strain Nannochloropsis salina CCMP1776.</title>
        <authorList>
            <person name="Hovde B."/>
        </authorList>
    </citation>
    <scope>NUCLEOTIDE SEQUENCE [LARGE SCALE GENOMIC DNA]</scope>
    <source>
        <strain evidence="8 9">CCMP1776</strain>
    </source>
</reference>
<dbReference type="PROSITE" id="PS00067">
    <property type="entry name" value="3HCDH"/>
    <property type="match status" value="1"/>
</dbReference>
<dbReference type="Pfam" id="PF02737">
    <property type="entry name" value="3HCDH_N"/>
    <property type="match status" value="1"/>
</dbReference>
<dbReference type="Proteomes" id="UP000355283">
    <property type="component" value="Unassembled WGS sequence"/>
</dbReference>
<dbReference type="InterPro" id="IPR006180">
    <property type="entry name" value="3-OHacyl-CoA_DH_CS"/>
</dbReference>
<comment type="caution">
    <text evidence="8">The sequence shown here is derived from an EMBL/GenBank/DDBJ whole genome shotgun (WGS) entry which is preliminary data.</text>
</comment>
<protein>
    <recommendedName>
        <fullName evidence="10">Enoyl-CoA hydratase</fullName>
    </recommendedName>
</protein>
<dbReference type="Gene3D" id="3.40.50.720">
    <property type="entry name" value="NAD(P)-binding Rossmann-like Domain"/>
    <property type="match status" value="1"/>
</dbReference>
<dbReference type="GO" id="GO:0070403">
    <property type="term" value="F:NAD+ binding"/>
    <property type="evidence" value="ECO:0007669"/>
    <property type="project" value="InterPro"/>
</dbReference>
<keyword evidence="2" id="KW-0560">Oxidoreductase</keyword>
<evidence type="ECO:0000313" key="9">
    <source>
        <dbReference type="Proteomes" id="UP000355283"/>
    </source>
</evidence>
<dbReference type="GO" id="GO:0016509">
    <property type="term" value="F:long-chain (3S)-3-hydroxyacyl-CoA dehydrogenase (NAD+) activity"/>
    <property type="evidence" value="ECO:0007669"/>
    <property type="project" value="TreeGrafter"/>
</dbReference>
<proteinExistence type="predicted"/>
<feature type="domain" description="3-hydroxyacyl-CoA dehydrogenase NAD binding" evidence="7">
    <location>
        <begin position="134"/>
        <end position="318"/>
    </location>
</feature>
<keyword evidence="9" id="KW-1185">Reference proteome</keyword>
<feature type="domain" description="3-hydroxyacyl-CoA dehydrogenase C-terminal" evidence="6">
    <location>
        <begin position="452"/>
        <end position="537"/>
    </location>
</feature>
<dbReference type="InterPro" id="IPR050136">
    <property type="entry name" value="FA_oxidation_alpha_subunit"/>
</dbReference>
<dbReference type="InterPro" id="IPR008927">
    <property type="entry name" value="6-PGluconate_DH-like_C_sf"/>
</dbReference>
<evidence type="ECO:0000256" key="5">
    <source>
        <dbReference type="ARBA" id="ARBA00023268"/>
    </source>
</evidence>
<evidence type="ECO:0000313" key="8">
    <source>
        <dbReference type="EMBL" id="TFJ84159.1"/>
    </source>
</evidence>